<dbReference type="PANTHER" id="PTHR43123:SF4">
    <property type="entry name" value="POLYSACCHARIDE DEACETYLASE"/>
    <property type="match status" value="1"/>
</dbReference>
<evidence type="ECO:0000259" key="1">
    <source>
        <dbReference type="Pfam" id="PF01522"/>
    </source>
</evidence>
<dbReference type="PANTHER" id="PTHR43123">
    <property type="entry name" value="POLYSACCHARIDE DEACETYLASE-RELATED"/>
    <property type="match status" value="1"/>
</dbReference>
<dbReference type="InterPro" id="IPR002509">
    <property type="entry name" value="NODB_dom"/>
</dbReference>
<feature type="domain" description="NodB homology" evidence="1">
    <location>
        <begin position="66"/>
        <end position="177"/>
    </location>
</feature>
<dbReference type="EMBL" id="JAFFGU010000010">
    <property type="protein sequence ID" value="MBM7279696.1"/>
    <property type="molecule type" value="Genomic_DNA"/>
</dbReference>
<dbReference type="GO" id="GO:0016810">
    <property type="term" value="F:hydrolase activity, acting on carbon-nitrogen (but not peptide) bonds"/>
    <property type="evidence" value="ECO:0007669"/>
    <property type="project" value="InterPro"/>
</dbReference>
<dbReference type="Pfam" id="PF01522">
    <property type="entry name" value="Polysacc_deac_1"/>
    <property type="match status" value="1"/>
</dbReference>
<comment type="caution">
    <text evidence="2">The sequence shown here is derived from an EMBL/GenBank/DDBJ whole genome shotgun (WGS) entry which is preliminary data.</text>
</comment>
<dbReference type="SUPFAM" id="SSF88713">
    <property type="entry name" value="Glycoside hydrolase/deacetylase"/>
    <property type="match status" value="1"/>
</dbReference>
<protein>
    <submittedName>
        <fullName evidence="2">Polysaccharide deacetylase family protein</fullName>
    </submittedName>
</protein>
<sequence>MESNAQLALRLFTITERPRFEWPGGKKVAFYAGVAVEHYPVDKPSTSIFAGTAGLTPDPLNYGWRDYGMRVGIWRMIESLDRHGMRATAFVNSDACSLYPQVIAAGNERNWSWVAHGRDNSTFQNGMEKSVERKYLEEVVDEIERHTGTRPTGWIGPALTETFETPQILAELGLEYVLDWCADDQPFYLNGEKPMLSVPYSTVLNDVMLFGGNGLSGEGFVQLIKDQYEQLSKEADDHVRVMGIGLHPFIINQPFRQKYLDLALDFIAEQDDVWITTSDDIAAHFKNNVADRPAA</sequence>
<accession>A0AAW4G7N6</accession>
<dbReference type="CDD" id="cd10979">
    <property type="entry name" value="CE4_PuuE_like"/>
    <property type="match status" value="1"/>
</dbReference>
<evidence type="ECO:0000313" key="2">
    <source>
        <dbReference type="EMBL" id="MBM7279696.1"/>
    </source>
</evidence>
<dbReference type="Gene3D" id="3.20.20.370">
    <property type="entry name" value="Glycoside hydrolase/deacetylase"/>
    <property type="match status" value="1"/>
</dbReference>
<dbReference type="Proteomes" id="UP001195196">
    <property type="component" value="Unassembled WGS sequence"/>
</dbReference>
<proteinExistence type="predicted"/>
<organism evidence="2 3">
    <name type="scientific">Gordonia rubripertincta</name>
    <name type="common">Rhodococcus corallinus</name>
    <dbReference type="NCBI Taxonomy" id="36822"/>
    <lineage>
        <taxon>Bacteria</taxon>
        <taxon>Bacillati</taxon>
        <taxon>Actinomycetota</taxon>
        <taxon>Actinomycetes</taxon>
        <taxon>Mycobacteriales</taxon>
        <taxon>Gordoniaceae</taxon>
        <taxon>Gordonia</taxon>
    </lineage>
</organism>
<name>A0AAW4G7N6_GORRU</name>
<evidence type="ECO:0000313" key="3">
    <source>
        <dbReference type="Proteomes" id="UP001195196"/>
    </source>
</evidence>
<dbReference type="AlphaFoldDB" id="A0AAW4G7N6"/>
<dbReference type="InterPro" id="IPR011330">
    <property type="entry name" value="Glyco_hydro/deAcase_b/a-brl"/>
</dbReference>
<gene>
    <name evidence="2" type="ORF">JTZ10_18265</name>
</gene>
<reference evidence="2" key="1">
    <citation type="submission" date="2021-02" db="EMBL/GenBank/DDBJ databases">
        <title>Taxonomy, biology and ecology of Rhodococcus bacteria occurring in California pistachio and other woody hosts as revealed by genome sequence analyses.</title>
        <authorList>
            <person name="Riely B."/>
            <person name="Gai Y."/>
        </authorList>
    </citation>
    <scope>NUCLEOTIDE SEQUENCE</scope>
    <source>
        <strain evidence="2">BP-295</strain>
    </source>
</reference>
<dbReference type="GO" id="GO:0005975">
    <property type="term" value="P:carbohydrate metabolic process"/>
    <property type="evidence" value="ECO:0007669"/>
    <property type="project" value="InterPro"/>
</dbReference>